<dbReference type="InterPro" id="IPR003395">
    <property type="entry name" value="RecF/RecN/SMC_N"/>
</dbReference>
<dbReference type="NCBIfam" id="TIGR00611">
    <property type="entry name" value="recf"/>
    <property type="match status" value="1"/>
</dbReference>
<dbReference type="PANTHER" id="PTHR32182:SF0">
    <property type="entry name" value="DNA REPLICATION AND REPAIR PROTEIN RECF"/>
    <property type="match status" value="1"/>
</dbReference>
<proteinExistence type="inferred from homology"/>
<evidence type="ECO:0000256" key="9">
    <source>
        <dbReference type="HAMAP-Rule" id="MF_00365"/>
    </source>
</evidence>
<evidence type="ECO:0000259" key="10">
    <source>
        <dbReference type="SMART" id="SM00382"/>
    </source>
</evidence>
<comment type="caution">
    <text evidence="11">The sequence shown here is derived from an EMBL/GenBank/DDBJ whole genome shotgun (WGS) entry which is preliminary data.</text>
</comment>
<comment type="function">
    <text evidence="9">The RecF protein is involved in DNA metabolism; it is required for DNA replication and normal SOS inducibility. RecF binds preferentially to single-stranded, linear DNA. It also seems to bind ATP.</text>
</comment>
<dbReference type="EMBL" id="JBHSGG010000037">
    <property type="protein sequence ID" value="MFC4729143.1"/>
    <property type="molecule type" value="Genomic_DNA"/>
</dbReference>
<feature type="domain" description="AAA+ ATPase" evidence="10">
    <location>
        <begin position="22"/>
        <end position="357"/>
    </location>
</feature>
<comment type="subcellular location">
    <subcellularLocation>
        <location evidence="1 9">Cytoplasm</location>
    </subcellularLocation>
</comment>
<dbReference type="PROSITE" id="PS00617">
    <property type="entry name" value="RECF_1"/>
    <property type="match status" value="1"/>
</dbReference>
<keyword evidence="5 9" id="KW-0235">DNA replication</keyword>
<keyword evidence="12" id="KW-1185">Reference proteome</keyword>
<keyword evidence="8 9" id="KW-0238">DNA-binding</keyword>
<evidence type="ECO:0000313" key="11">
    <source>
        <dbReference type="EMBL" id="MFC4729143.1"/>
    </source>
</evidence>
<protein>
    <recommendedName>
        <fullName evidence="3 9">DNA replication and repair protein RecF</fullName>
    </recommendedName>
</protein>
<keyword evidence="6 9" id="KW-0547">Nucleotide-binding</keyword>
<evidence type="ECO:0000256" key="3">
    <source>
        <dbReference type="ARBA" id="ARBA00020170"/>
    </source>
</evidence>
<feature type="binding site" evidence="9">
    <location>
        <begin position="30"/>
        <end position="37"/>
    </location>
    <ligand>
        <name>ATP</name>
        <dbReference type="ChEBI" id="CHEBI:30616"/>
    </ligand>
</feature>
<evidence type="ECO:0000256" key="6">
    <source>
        <dbReference type="ARBA" id="ARBA00022741"/>
    </source>
</evidence>
<keyword evidence="4 9" id="KW-0963">Cytoplasm</keyword>
<dbReference type="InterPro" id="IPR042174">
    <property type="entry name" value="RecF_2"/>
</dbReference>
<name>A0ABV9NPZ8_9GAMM</name>
<dbReference type="SUPFAM" id="SSF52540">
    <property type="entry name" value="P-loop containing nucleoside triphosphate hydrolases"/>
    <property type="match status" value="1"/>
</dbReference>
<accession>A0ABV9NPZ8</accession>
<keyword evidence="9" id="KW-0742">SOS response</keyword>
<gene>
    <name evidence="9 11" type="primary">recF</name>
    <name evidence="11" type="ORF">ACFO3Q_13290</name>
</gene>
<dbReference type="Pfam" id="PF02463">
    <property type="entry name" value="SMC_N"/>
    <property type="match status" value="1"/>
</dbReference>
<evidence type="ECO:0000256" key="5">
    <source>
        <dbReference type="ARBA" id="ARBA00022705"/>
    </source>
</evidence>
<dbReference type="RefSeq" id="WP_377005215.1">
    <property type="nucleotide sequence ID" value="NZ_JBHSGG010000037.1"/>
</dbReference>
<evidence type="ECO:0000313" key="12">
    <source>
        <dbReference type="Proteomes" id="UP001595892"/>
    </source>
</evidence>
<keyword evidence="9" id="KW-0234">DNA repair</keyword>
<comment type="similarity">
    <text evidence="2 9">Belongs to the RecF family.</text>
</comment>
<dbReference type="HAMAP" id="MF_00365">
    <property type="entry name" value="RecF"/>
    <property type="match status" value="1"/>
</dbReference>
<evidence type="ECO:0000256" key="4">
    <source>
        <dbReference type="ARBA" id="ARBA00022490"/>
    </source>
</evidence>
<keyword evidence="9" id="KW-0227">DNA damage</keyword>
<dbReference type="PANTHER" id="PTHR32182">
    <property type="entry name" value="DNA REPLICATION AND REPAIR PROTEIN RECF"/>
    <property type="match status" value="1"/>
</dbReference>
<evidence type="ECO:0000256" key="7">
    <source>
        <dbReference type="ARBA" id="ARBA00022840"/>
    </source>
</evidence>
<evidence type="ECO:0000256" key="1">
    <source>
        <dbReference type="ARBA" id="ARBA00004496"/>
    </source>
</evidence>
<keyword evidence="7 9" id="KW-0067">ATP-binding</keyword>
<sequence length="360" mass="39581">MRLNLVRVAQLRAFERAELEPGPGLNLITGGNGAGKTSLLEAIHLLAYGRSFRGRVRDGLVRDGAAALEVFLEWEEAKGGRRVGLRHSGTEWEGRVDGAPAATLADLCAALAVVTFEPGSHALISGAAEERRRFMDWALFHVEHDFLPAWRRYARALKQRNALLKARPGPNALDPWDAELADAGALLTRIRSTYLEQLEPVVREVAAAFVPELGAARLQFRPGWRREQMALVDALLLSRETDLAQGFSGVGPHRADWRLQFEGLPGRAAPSRGQEKLIALSAVLGQAQHYAQARGEWPVVLFDDLASELDLEHQRRVLEHVLASGTQVIVTATEPPASVEALNVNASLFHVEHSQVRRLD</sequence>
<reference evidence="12" key="1">
    <citation type="journal article" date="2019" name="Int. J. Syst. Evol. Microbiol.">
        <title>The Global Catalogue of Microorganisms (GCM) 10K type strain sequencing project: providing services to taxonomists for standard genome sequencing and annotation.</title>
        <authorList>
            <consortium name="The Broad Institute Genomics Platform"/>
            <consortium name="The Broad Institute Genome Sequencing Center for Infectious Disease"/>
            <person name="Wu L."/>
            <person name="Ma J."/>
        </authorList>
    </citation>
    <scope>NUCLEOTIDE SEQUENCE [LARGE SCALE GENOMIC DNA]</scope>
    <source>
        <strain evidence="12">CGMCC 1.13574</strain>
    </source>
</reference>
<evidence type="ECO:0000256" key="2">
    <source>
        <dbReference type="ARBA" id="ARBA00008016"/>
    </source>
</evidence>
<dbReference type="Proteomes" id="UP001595892">
    <property type="component" value="Unassembled WGS sequence"/>
</dbReference>
<dbReference type="InterPro" id="IPR018078">
    <property type="entry name" value="DNA-binding_RecF_CS"/>
</dbReference>
<organism evidence="11 12">
    <name type="scientific">Coralloluteibacterium thermophilum</name>
    <dbReference type="NCBI Taxonomy" id="2707049"/>
    <lineage>
        <taxon>Bacteria</taxon>
        <taxon>Pseudomonadati</taxon>
        <taxon>Pseudomonadota</taxon>
        <taxon>Gammaproteobacteria</taxon>
        <taxon>Lysobacterales</taxon>
        <taxon>Lysobacteraceae</taxon>
        <taxon>Coralloluteibacterium</taxon>
    </lineage>
</organism>
<dbReference type="InterPro" id="IPR001238">
    <property type="entry name" value="DNA-binding_RecF"/>
</dbReference>
<dbReference type="Gene3D" id="1.20.1050.90">
    <property type="entry name" value="RecF/RecN/SMC, N-terminal domain"/>
    <property type="match status" value="1"/>
</dbReference>
<evidence type="ECO:0000256" key="8">
    <source>
        <dbReference type="ARBA" id="ARBA00023125"/>
    </source>
</evidence>
<dbReference type="Gene3D" id="3.40.50.300">
    <property type="entry name" value="P-loop containing nucleotide triphosphate hydrolases"/>
    <property type="match status" value="1"/>
</dbReference>
<dbReference type="SMART" id="SM00382">
    <property type="entry name" value="AAA"/>
    <property type="match status" value="1"/>
</dbReference>
<dbReference type="InterPro" id="IPR027417">
    <property type="entry name" value="P-loop_NTPase"/>
</dbReference>
<dbReference type="InterPro" id="IPR003593">
    <property type="entry name" value="AAA+_ATPase"/>
</dbReference>